<evidence type="ECO:0000259" key="1">
    <source>
        <dbReference type="Pfam" id="PF01636"/>
    </source>
</evidence>
<dbReference type="InterPro" id="IPR011009">
    <property type="entry name" value="Kinase-like_dom_sf"/>
</dbReference>
<feature type="domain" description="Aminoglycoside phosphotransferase" evidence="1">
    <location>
        <begin position="8"/>
        <end position="220"/>
    </location>
</feature>
<protein>
    <submittedName>
        <fullName evidence="2">Phosphotransferase family protein</fullName>
    </submittedName>
</protein>
<gene>
    <name evidence="2" type="ORF">ACFQV2_14555</name>
</gene>
<keyword evidence="3" id="KW-1185">Reference proteome</keyword>
<dbReference type="Gene3D" id="3.90.1200.10">
    <property type="match status" value="1"/>
</dbReference>
<dbReference type="SUPFAM" id="SSF56112">
    <property type="entry name" value="Protein kinase-like (PK-like)"/>
    <property type="match status" value="1"/>
</dbReference>
<accession>A0ABW2TN36</accession>
<organism evidence="2 3">
    <name type="scientific">Actinokineospora soli</name>
    <dbReference type="NCBI Taxonomy" id="1048753"/>
    <lineage>
        <taxon>Bacteria</taxon>
        <taxon>Bacillati</taxon>
        <taxon>Actinomycetota</taxon>
        <taxon>Actinomycetes</taxon>
        <taxon>Pseudonocardiales</taxon>
        <taxon>Pseudonocardiaceae</taxon>
        <taxon>Actinokineospora</taxon>
    </lineage>
</organism>
<reference evidence="3" key="1">
    <citation type="journal article" date="2019" name="Int. J. Syst. Evol. Microbiol.">
        <title>The Global Catalogue of Microorganisms (GCM) 10K type strain sequencing project: providing services to taxonomists for standard genome sequencing and annotation.</title>
        <authorList>
            <consortium name="The Broad Institute Genomics Platform"/>
            <consortium name="The Broad Institute Genome Sequencing Center for Infectious Disease"/>
            <person name="Wu L."/>
            <person name="Ma J."/>
        </authorList>
    </citation>
    <scope>NUCLEOTIDE SEQUENCE [LARGE SCALE GENOMIC DNA]</scope>
    <source>
        <strain evidence="3">JCM 17695</strain>
    </source>
</reference>
<dbReference type="InterPro" id="IPR002575">
    <property type="entry name" value="Aminoglycoside_PTrfase"/>
</dbReference>
<dbReference type="Proteomes" id="UP001596512">
    <property type="component" value="Unassembled WGS sequence"/>
</dbReference>
<dbReference type="EMBL" id="JBHTEY010000004">
    <property type="protein sequence ID" value="MFC7614564.1"/>
    <property type="molecule type" value="Genomic_DNA"/>
</dbReference>
<dbReference type="Pfam" id="PF01636">
    <property type="entry name" value="APH"/>
    <property type="match status" value="1"/>
</dbReference>
<sequence length="272" mass="29577">MIAGYRDVHLIGEGLEFRAYAATAPDGARVVLRTPIGPRFQSNANDPHVDTRALLRWEYAVTRHVAAHGVPVARARDLVIGDPDVLISDYVDDDGQGVDQAALGAVLKTLHTLPPPPRTSGDVAGRITRRWAEVRRYAPDLGPAPDVSRVVRTGRSLLHLDVRAANLRGVGGTLLGLLDWSNAVVGDPALELARLAEFARLPDNGLDHAAVLAGYGATEPDDAAYWAYRLDAAVMLALVFLSEAPDPPRARLALERVHVIRERLGYHLRDKR</sequence>
<proteinExistence type="predicted"/>
<evidence type="ECO:0000313" key="2">
    <source>
        <dbReference type="EMBL" id="MFC7614564.1"/>
    </source>
</evidence>
<evidence type="ECO:0000313" key="3">
    <source>
        <dbReference type="Proteomes" id="UP001596512"/>
    </source>
</evidence>
<comment type="caution">
    <text evidence="2">The sequence shown here is derived from an EMBL/GenBank/DDBJ whole genome shotgun (WGS) entry which is preliminary data.</text>
</comment>
<name>A0ABW2TN36_9PSEU</name>